<reference evidence="3 4" key="1">
    <citation type="submission" date="2018-08" db="EMBL/GenBank/DDBJ databases">
        <title>A genome reference for cultivated species of the human gut microbiota.</title>
        <authorList>
            <person name="Zou Y."/>
            <person name="Xue W."/>
            <person name="Luo G."/>
        </authorList>
    </citation>
    <scope>NUCLEOTIDE SEQUENCE [LARGE SCALE GENOMIC DNA]</scope>
    <source>
        <strain evidence="3 4">AF46-11NS</strain>
    </source>
</reference>
<name>A0A415FDL8_9BACE</name>
<dbReference type="PANTHER" id="PTHR43140:SF1">
    <property type="entry name" value="TYPE I RESTRICTION ENZYME ECOKI SPECIFICITY SUBUNIT"/>
    <property type="match status" value="1"/>
</dbReference>
<proteinExistence type="predicted"/>
<keyword evidence="2" id="KW-0238">DNA-binding</keyword>
<dbReference type="GO" id="GO:0003677">
    <property type="term" value="F:DNA binding"/>
    <property type="evidence" value="ECO:0007669"/>
    <property type="project" value="UniProtKB-KW"/>
</dbReference>
<dbReference type="GO" id="GO:0004519">
    <property type="term" value="F:endonuclease activity"/>
    <property type="evidence" value="ECO:0007669"/>
    <property type="project" value="UniProtKB-KW"/>
</dbReference>
<keyword evidence="1" id="KW-0680">Restriction system</keyword>
<dbReference type="CDD" id="cd17260">
    <property type="entry name" value="RMtype1_S_EcoEI-TRD1-CR1_like"/>
    <property type="match status" value="1"/>
</dbReference>
<dbReference type="AlphaFoldDB" id="A0A415FDL8"/>
<dbReference type="PANTHER" id="PTHR43140">
    <property type="entry name" value="TYPE-1 RESTRICTION ENZYME ECOKI SPECIFICITY PROTEIN"/>
    <property type="match status" value="1"/>
</dbReference>
<evidence type="ECO:0000313" key="3">
    <source>
        <dbReference type="EMBL" id="RHK18741.1"/>
    </source>
</evidence>
<organism evidence="3 4">
    <name type="scientific">Bacteroides xylanisolvens</name>
    <dbReference type="NCBI Taxonomy" id="371601"/>
    <lineage>
        <taxon>Bacteria</taxon>
        <taxon>Pseudomonadati</taxon>
        <taxon>Bacteroidota</taxon>
        <taxon>Bacteroidia</taxon>
        <taxon>Bacteroidales</taxon>
        <taxon>Bacteroidaceae</taxon>
        <taxon>Bacteroides</taxon>
    </lineage>
</organism>
<dbReference type="SUPFAM" id="SSF116734">
    <property type="entry name" value="DNA methylase specificity domain"/>
    <property type="match status" value="1"/>
</dbReference>
<sequence length="268" mass="30765">MKNHIANLNNLKHELFPKLKKSILQEAIQGKLVPQIEEEGTAQELLEQIKTEKEKLVKEGKLKKSALTDSIIYKSDDNKYFEKIGKTVIDVTDEIPFEIPVTWQWVRTKDIFQINPKNIAEDNCISAFIPMEKICATYGSEFSYDKVQWKTIKTGYTHFADGDVAFAKITPCFQNRKSAIFHNLPNGIGAGTTELKVLRQFGETINRWYLLFFLESPYFIDEATFKGTANQQRITSGYLENKLFPLPPLQEQNRIENHIKAIASIMKG</sequence>
<keyword evidence="3" id="KW-0540">Nuclease</keyword>
<gene>
    <name evidence="3" type="ORF">DW075_22900</name>
</gene>
<accession>A0A415FDL8</accession>
<dbReference type="GO" id="GO:0009307">
    <property type="term" value="P:DNA restriction-modification system"/>
    <property type="evidence" value="ECO:0007669"/>
    <property type="project" value="UniProtKB-KW"/>
</dbReference>
<keyword evidence="3" id="KW-0378">Hydrolase</keyword>
<evidence type="ECO:0000256" key="2">
    <source>
        <dbReference type="ARBA" id="ARBA00023125"/>
    </source>
</evidence>
<comment type="caution">
    <text evidence="3">The sequence shown here is derived from an EMBL/GenBank/DDBJ whole genome shotgun (WGS) entry which is preliminary data.</text>
</comment>
<protein>
    <submittedName>
        <fullName evidence="3">Restriction endonuclease subunit S</fullName>
    </submittedName>
</protein>
<dbReference type="InterPro" id="IPR051212">
    <property type="entry name" value="Type-I_RE_S_subunit"/>
</dbReference>
<evidence type="ECO:0000313" key="4">
    <source>
        <dbReference type="Proteomes" id="UP000285503"/>
    </source>
</evidence>
<dbReference type="Proteomes" id="UP000285503">
    <property type="component" value="Unassembled WGS sequence"/>
</dbReference>
<dbReference type="EMBL" id="QRNE01000213">
    <property type="protein sequence ID" value="RHK18741.1"/>
    <property type="molecule type" value="Genomic_DNA"/>
</dbReference>
<dbReference type="Gene3D" id="3.90.220.20">
    <property type="entry name" value="DNA methylase specificity domains"/>
    <property type="match status" value="1"/>
</dbReference>
<dbReference type="InterPro" id="IPR044946">
    <property type="entry name" value="Restrct_endonuc_typeI_TRD_sf"/>
</dbReference>
<keyword evidence="3" id="KW-0255">Endonuclease</keyword>
<evidence type="ECO:0000256" key="1">
    <source>
        <dbReference type="ARBA" id="ARBA00022747"/>
    </source>
</evidence>